<dbReference type="PROSITE" id="PS50077">
    <property type="entry name" value="HEAT_REPEAT"/>
    <property type="match status" value="3"/>
</dbReference>
<evidence type="ECO:0000256" key="2">
    <source>
        <dbReference type="PROSITE-ProRule" id="PRU00103"/>
    </source>
</evidence>
<organism evidence="4 5">
    <name type="scientific">Stephanodiscus triporus</name>
    <dbReference type="NCBI Taxonomy" id="2934178"/>
    <lineage>
        <taxon>Eukaryota</taxon>
        <taxon>Sar</taxon>
        <taxon>Stramenopiles</taxon>
        <taxon>Ochrophyta</taxon>
        <taxon>Bacillariophyta</taxon>
        <taxon>Coscinodiscophyceae</taxon>
        <taxon>Thalassiosirophycidae</taxon>
        <taxon>Stephanodiscales</taxon>
        <taxon>Stephanodiscaceae</taxon>
        <taxon>Stephanodiscus</taxon>
    </lineage>
</organism>
<dbReference type="Gene3D" id="1.25.10.10">
    <property type="entry name" value="Leucine-rich Repeat Variant"/>
    <property type="match status" value="2"/>
</dbReference>
<gene>
    <name evidence="4" type="ORF">ACHAW5_007380</name>
</gene>
<feature type="region of interest" description="Disordered" evidence="3">
    <location>
        <begin position="149"/>
        <end position="183"/>
    </location>
</feature>
<comment type="caution">
    <text evidence="4">The sequence shown here is derived from an EMBL/GenBank/DDBJ whole genome shotgun (WGS) entry which is preliminary data.</text>
</comment>
<dbReference type="PANTHER" id="PTHR10648:SF1">
    <property type="entry name" value="SERINE_THREONINE-PROTEIN PHOSPHATASE 4 REGULATORY SUBUNIT 1"/>
    <property type="match status" value="1"/>
</dbReference>
<keyword evidence="5" id="KW-1185">Reference proteome</keyword>
<protein>
    <submittedName>
        <fullName evidence="4">Uncharacterized protein</fullName>
    </submittedName>
</protein>
<feature type="repeat" description="HEAT" evidence="2">
    <location>
        <begin position="226"/>
        <end position="264"/>
    </location>
</feature>
<accession>A0ABD3MPV7</accession>
<name>A0ABD3MPV7_9STRA</name>
<dbReference type="InterPro" id="IPR016024">
    <property type="entry name" value="ARM-type_fold"/>
</dbReference>
<feature type="repeat" description="HEAT" evidence="2">
    <location>
        <begin position="265"/>
        <end position="297"/>
    </location>
</feature>
<dbReference type="InterPro" id="IPR021133">
    <property type="entry name" value="HEAT_type_2"/>
</dbReference>
<dbReference type="InterPro" id="IPR011989">
    <property type="entry name" value="ARM-like"/>
</dbReference>
<dbReference type="PANTHER" id="PTHR10648">
    <property type="entry name" value="SERINE/THREONINE-PROTEIN PHOSPHATASE PP2A 65 KDA REGULATORY SUBUNIT"/>
    <property type="match status" value="1"/>
</dbReference>
<dbReference type="EMBL" id="JALLAZ020001749">
    <property type="protein sequence ID" value="KAL3765497.1"/>
    <property type="molecule type" value="Genomic_DNA"/>
</dbReference>
<keyword evidence="1" id="KW-0677">Repeat</keyword>
<feature type="repeat" description="HEAT" evidence="2">
    <location>
        <begin position="96"/>
        <end position="134"/>
    </location>
</feature>
<dbReference type="AlphaFoldDB" id="A0ABD3MPV7"/>
<dbReference type="Proteomes" id="UP001530315">
    <property type="component" value="Unassembled WGS sequence"/>
</dbReference>
<feature type="compositionally biased region" description="Low complexity" evidence="3">
    <location>
        <begin position="562"/>
        <end position="572"/>
    </location>
</feature>
<evidence type="ECO:0000256" key="1">
    <source>
        <dbReference type="ARBA" id="ARBA00022737"/>
    </source>
</evidence>
<feature type="compositionally biased region" description="Low complexity" evidence="3">
    <location>
        <begin position="150"/>
        <end position="178"/>
    </location>
</feature>
<sequence>MLGEAALEVGPRLTATELVPLLPPLVRDVEGIVRQRLCGELKVMCLVLMGMTGGSGEGGGAEAGTTRSVASSSSSLPRIPRPDRSSRYYKVMAHHIIPHLHVLVTDPDNEVRRAAGENIVKLALRVDPEDVLTLALSVPLRLVKEGQRRASSAASSSSSPASGAPSAGTVPSSASTGASAGGGSGGAINPLTPAEDLFVTSSNLLADLSSFLPPSRLAPEVVAKYLAPAILALSVDPNFRVRRAAVQALPRVLGSSTLDDVRRRLLPKFVDLSGDEMYRVRKASGECLVDVSRALATLPWRIHFGDVWTDGVGGGGAASADGASGGGGPGRTSFYGRRTRGQIEALLGTLRECHEMRRRALCGIARKLLEDENKNVRYGMMQFLGPLIASFYPLDRGSMIGGMGGLMYNDRGDDDADGDGDCMGTLGIGVGGVDIAKASTGLERMNVTAGGGSPYGGFGRGAVMEGVFSYNHSLHGLELILHGESPLNHAVLGLGGGCNANKDPFGTLGPQFFPHANGMVGRSSALDDDDTDSFLLKAYLKGNDLKKVVSQYPSAEANDPTSPQSSSQSLPQSPRALLPKFLLESRSDALALSRIVCHRTGKVPLAGSSTATLPYPPLLSGRPDPEDLKMIANTLLAPFIAMASFQSGDESTDAEMRVYCAYSLPAVILLFGGSNWEKDGLKRCFLDLIRRKNIEEENPNSGGVDSPPNTCDAALQPPLPVKRCLASSVHAVAHMLGPDVVCKDVAFLAAFEHSFLCDPDEAIRLNILKNLASILGALPHGEGPGHRNAYIPMLHSLIMGDDILGASRRRSASNPGVLNWRQRDAVARMLPDLIVLYDANLNREYLWPMLKTLLTDLVSAVRENAGWSVSVLLRRYITKPVGGSKNDGVVWVSEVTDWLRETFLDEVIVTTGARTSRGMGSFARRLKKQMTSSEGAFSRRQGYCRILAAMALAMRMGEGGDDYDDSLSLVSLPNEKGMVYVPVDPFSKMSSYERDRFRSILVHDLLPPALEMALDW</sequence>
<feature type="region of interest" description="Disordered" evidence="3">
    <location>
        <begin position="552"/>
        <end position="572"/>
    </location>
</feature>
<feature type="compositionally biased region" description="Low complexity" evidence="3">
    <location>
        <begin position="63"/>
        <end position="78"/>
    </location>
</feature>
<evidence type="ECO:0000313" key="5">
    <source>
        <dbReference type="Proteomes" id="UP001530315"/>
    </source>
</evidence>
<evidence type="ECO:0000256" key="3">
    <source>
        <dbReference type="SAM" id="MobiDB-lite"/>
    </source>
</evidence>
<evidence type="ECO:0000313" key="4">
    <source>
        <dbReference type="EMBL" id="KAL3765497.1"/>
    </source>
</evidence>
<feature type="region of interest" description="Disordered" evidence="3">
    <location>
        <begin position="56"/>
        <end position="83"/>
    </location>
</feature>
<reference evidence="4 5" key="1">
    <citation type="submission" date="2024-10" db="EMBL/GenBank/DDBJ databases">
        <title>Updated reference genomes for cyclostephanoid diatoms.</title>
        <authorList>
            <person name="Roberts W.R."/>
            <person name="Alverson A.J."/>
        </authorList>
    </citation>
    <scope>NUCLEOTIDE SEQUENCE [LARGE SCALE GENOMIC DNA]</scope>
    <source>
        <strain evidence="4 5">AJA276-08</strain>
    </source>
</reference>
<dbReference type="InterPro" id="IPR051023">
    <property type="entry name" value="PP2A_Regulatory_Subunit_A"/>
</dbReference>
<dbReference type="SUPFAM" id="SSF48371">
    <property type="entry name" value="ARM repeat"/>
    <property type="match status" value="1"/>
</dbReference>
<proteinExistence type="predicted"/>